<reference evidence="2" key="1">
    <citation type="submission" date="2019-09" db="EMBL/GenBank/DDBJ databases">
        <title>Mumia zhuanghuii sp. nov. isolated from the intestinal contents of plateau pika (Ochotona curzoniae) in the Qinghai-Tibet plateau of China.</title>
        <authorList>
            <person name="Tian Z."/>
        </authorList>
    </citation>
    <scope>NUCLEOTIDE SEQUENCE [LARGE SCALE GENOMIC DNA]</scope>
    <source>
        <strain evidence="2">JCM 30598</strain>
    </source>
</reference>
<dbReference type="InterPro" id="IPR023393">
    <property type="entry name" value="START-like_dom_sf"/>
</dbReference>
<gene>
    <name evidence="1" type="ORF">F6B43_00480</name>
</gene>
<dbReference type="InterPro" id="IPR019587">
    <property type="entry name" value="Polyketide_cyclase/dehydratase"/>
</dbReference>
<dbReference type="SUPFAM" id="SSF55961">
    <property type="entry name" value="Bet v1-like"/>
    <property type="match status" value="1"/>
</dbReference>
<dbReference type="Proteomes" id="UP000325827">
    <property type="component" value="Unassembled WGS sequence"/>
</dbReference>
<organism evidence="1 2">
    <name type="scientific">Microbacterium rhizomatis</name>
    <dbReference type="NCBI Taxonomy" id="1631477"/>
    <lineage>
        <taxon>Bacteria</taxon>
        <taxon>Bacillati</taxon>
        <taxon>Actinomycetota</taxon>
        <taxon>Actinomycetes</taxon>
        <taxon>Micrococcales</taxon>
        <taxon>Microbacteriaceae</taxon>
        <taxon>Microbacterium</taxon>
    </lineage>
</organism>
<proteinExistence type="predicted"/>
<name>A0A5J5J2D0_9MICO</name>
<protein>
    <submittedName>
        <fullName evidence="1">SRPBCC domain-containing protein</fullName>
    </submittedName>
</protein>
<dbReference type="Pfam" id="PF10604">
    <property type="entry name" value="Polyketide_cyc2"/>
    <property type="match status" value="1"/>
</dbReference>
<sequence length="151" mass="16350">MTDSARPDGVAHTTRKTFSRTTTVAIDIDAARDKVWRILTAAKDYPAWNSTVVSLAGDIQPGGRLQLVSTLDPTRTFTLKVKEFTPGERLAWGDALGTRVYTVAERPGGKTTVTMTEKIGGPVFPLFASKIPSFDESFSAFAADLKAVAER</sequence>
<dbReference type="CDD" id="cd07822">
    <property type="entry name" value="SRPBCC_4"/>
    <property type="match status" value="1"/>
</dbReference>
<dbReference type="OrthoDB" id="191189at2"/>
<keyword evidence="2" id="KW-1185">Reference proteome</keyword>
<dbReference type="AlphaFoldDB" id="A0A5J5J2D0"/>
<dbReference type="RefSeq" id="WP_150447024.1">
    <property type="nucleotide sequence ID" value="NZ_VYSA01000001.1"/>
</dbReference>
<accession>A0A5J5J2D0</accession>
<evidence type="ECO:0000313" key="1">
    <source>
        <dbReference type="EMBL" id="KAA9110220.1"/>
    </source>
</evidence>
<dbReference type="Gene3D" id="3.30.530.20">
    <property type="match status" value="1"/>
</dbReference>
<evidence type="ECO:0000313" key="2">
    <source>
        <dbReference type="Proteomes" id="UP000325827"/>
    </source>
</evidence>
<comment type="caution">
    <text evidence="1">The sequence shown here is derived from an EMBL/GenBank/DDBJ whole genome shotgun (WGS) entry which is preliminary data.</text>
</comment>
<dbReference type="EMBL" id="VYSA01000001">
    <property type="protein sequence ID" value="KAA9110220.1"/>
    <property type="molecule type" value="Genomic_DNA"/>
</dbReference>